<keyword evidence="2" id="KW-0597">Phosphoprotein</keyword>
<feature type="compositionally biased region" description="Acidic residues" evidence="4">
    <location>
        <begin position="624"/>
        <end position="635"/>
    </location>
</feature>
<evidence type="ECO:0000256" key="3">
    <source>
        <dbReference type="ARBA" id="ARBA00023242"/>
    </source>
</evidence>
<dbReference type="Proteomes" id="UP000800093">
    <property type="component" value="Unassembled WGS sequence"/>
</dbReference>
<feature type="compositionally biased region" description="Polar residues" evidence="4">
    <location>
        <begin position="1073"/>
        <end position="1102"/>
    </location>
</feature>
<comment type="caution">
    <text evidence="6">The sequence shown here is derived from an EMBL/GenBank/DDBJ whole genome shotgun (WGS) entry which is preliminary data.</text>
</comment>
<feature type="region of interest" description="Disordered" evidence="4">
    <location>
        <begin position="318"/>
        <end position="360"/>
    </location>
</feature>
<accession>A0A9P4K5A8</accession>
<feature type="region of interest" description="Disordered" evidence="4">
    <location>
        <begin position="22"/>
        <end position="283"/>
    </location>
</feature>
<feature type="region of interest" description="Disordered" evidence="4">
    <location>
        <begin position="769"/>
        <end position="789"/>
    </location>
</feature>
<dbReference type="GO" id="GO:0005634">
    <property type="term" value="C:nucleus"/>
    <property type="evidence" value="ECO:0007669"/>
    <property type="project" value="UniProtKB-SubCell"/>
</dbReference>
<feature type="compositionally biased region" description="Basic residues" evidence="4">
    <location>
        <begin position="1282"/>
        <end position="1292"/>
    </location>
</feature>
<comment type="subcellular location">
    <subcellularLocation>
        <location evidence="1">Nucleus</location>
    </subcellularLocation>
</comment>
<feature type="compositionally biased region" description="Acidic residues" evidence="4">
    <location>
        <begin position="921"/>
        <end position="931"/>
    </location>
</feature>
<sequence>MAAAMDIKTQFEEDVDDLSQPLASTQILPASNALSNLARSDTESDSEELPVQIPRGKLIARLQPNAIKDSSESGEDENQDDEDVYERIKKRLMTSKAQNEPSSEAKEIPKLPDVGSSDDEMNMPVWAHNIRKATLGKKESSFLRSSPLSSPQSRRSSPGLFVSPTTSPVAPKASNTTLAMEDDSDASIEHITNKDLEERVKRIRAERKAKQMAQQGRRKPKPQQLRSMDPESDSDPDGETGRRLTQSTRPTRKAGKKALAEMSREQQRISRNMQLTHQAKTKRRYGTKDLLSTFGFNRVDSELVQAVGLATADSGSALVSSDAEGGHPYDTPPTSPASQADMAGNDISMDMDTPAPTDLAKENSGALVSHLPQPASEYRAASMKGKGRAPESQHVPINPLVALARPVTTQASLVKPASDGLVELSDSDDDTKTTSNSRFAVFDRLPQKKQQEAPSLLHLRHLAHLTSPGKAAPRGKVSMNVADLQFSLAQKARQQAQRAREERIEELKRRGIHIETEEEREKHQVEIEDMVAQLEKARQEDLKLQKLERGEAKKKGEASDGLLSSDESEDEDYIGSGAEDADEVEVQAETEIELSGSEEDVNDESDDEEGLDEEGIVKASNSLLDEEANEEDDVEDTTREEQANDEEEREDDVANAPSRLRVGKRARNVVVDDEDESEAESPKKLAAPQELTQATVQDEEMAVFGFNSAGTTLGLTQMFASTMANIEPNSQFAHHLDHEPEQDSLDFLRILPATQPGNILGTADDLLVPNSQARPSHQQQHDSQAGPASEVHFGISQLIETSPAFSQTQLSEIPEPTQDVGLELSRSPAGIALPSSTIDTVLIPAVESPVMKRKGRLHRRKDLIAELSDADEEMVVRHDSEENDDLERAGNAFAVMKKAAKRRAVIDNFNKKTSWARDAVEEQAEESEDEYAGIGGASDDDSGEEDEELQKMIDSDDIKVDERKLAAYYADKAKADDEKNINQLYKDIMNGGLRKRRGGDTFDMSDSEDEAEQRRRKKQMEFRKMTKALIADERIGKIAENPKQSAFFKTLADHDDDPDYGFLNAPDLDMDVETSQSQSQSNDAIQSNEDISIPDSQTTGPITNPLKRKYPDSQDKENRPPPHLRRTAPNDNFVRKPMTFADVQHSITELVEDPQNMVIPDSQYSDSESDLEITDIPSKPDRKPIIDRLALSRTTVTTSATSTHLAFHATSSSAHQPGFKVPSLVRRATSNLSAASSTTTSGASTPAEAVIRRGGTGRSNIHAQAREAERKAALEKSDKRRKESLKKMVGKARSKWSVLKGLDGGFE</sequence>
<organism evidence="6 7">
    <name type="scientific">Lojkania enalia</name>
    <dbReference type="NCBI Taxonomy" id="147567"/>
    <lineage>
        <taxon>Eukaryota</taxon>
        <taxon>Fungi</taxon>
        <taxon>Dikarya</taxon>
        <taxon>Ascomycota</taxon>
        <taxon>Pezizomycotina</taxon>
        <taxon>Dothideomycetes</taxon>
        <taxon>Pleosporomycetidae</taxon>
        <taxon>Pleosporales</taxon>
        <taxon>Pleosporales incertae sedis</taxon>
        <taxon>Lojkania</taxon>
    </lineage>
</organism>
<feature type="region of interest" description="Disordered" evidence="4">
    <location>
        <begin position="1253"/>
        <end position="1292"/>
    </location>
</feature>
<feature type="region of interest" description="Disordered" evidence="4">
    <location>
        <begin position="544"/>
        <end position="688"/>
    </location>
</feature>
<feature type="compositionally biased region" description="Basic and acidic residues" evidence="4">
    <location>
        <begin position="544"/>
        <end position="558"/>
    </location>
</feature>
<feature type="compositionally biased region" description="Low complexity" evidence="4">
    <location>
        <begin position="142"/>
        <end position="160"/>
    </location>
</feature>
<evidence type="ECO:0000313" key="6">
    <source>
        <dbReference type="EMBL" id="KAF2259759.1"/>
    </source>
</evidence>
<feature type="compositionally biased region" description="Polar residues" evidence="4">
    <location>
        <begin position="269"/>
        <end position="278"/>
    </location>
</feature>
<gene>
    <name evidence="6" type="ORF">CC78DRAFT_620801</name>
</gene>
<dbReference type="PANTHER" id="PTHR14396:SF10">
    <property type="entry name" value="CLASPIN"/>
    <property type="match status" value="1"/>
</dbReference>
<feature type="compositionally biased region" description="Acidic residues" evidence="4">
    <location>
        <begin position="566"/>
        <end position="614"/>
    </location>
</feature>
<dbReference type="OrthoDB" id="2130597at2759"/>
<dbReference type="EMBL" id="ML986699">
    <property type="protein sequence ID" value="KAF2259759.1"/>
    <property type="molecule type" value="Genomic_DNA"/>
</dbReference>
<feature type="compositionally biased region" description="Polar residues" evidence="4">
    <location>
        <begin position="22"/>
        <end position="39"/>
    </location>
</feature>
<feature type="compositionally biased region" description="Acidic residues" evidence="4">
    <location>
        <begin position="643"/>
        <end position="653"/>
    </location>
</feature>
<dbReference type="GO" id="GO:0007095">
    <property type="term" value="P:mitotic G2 DNA damage checkpoint signaling"/>
    <property type="evidence" value="ECO:0007669"/>
    <property type="project" value="TreeGrafter"/>
</dbReference>
<feature type="compositionally biased region" description="Polar residues" evidence="4">
    <location>
        <begin position="769"/>
        <end position="783"/>
    </location>
</feature>
<evidence type="ECO:0000256" key="4">
    <source>
        <dbReference type="SAM" id="MobiDB-lite"/>
    </source>
</evidence>
<feature type="compositionally biased region" description="Acidic residues" evidence="4">
    <location>
        <begin position="72"/>
        <end position="84"/>
    </location>
</feature>
<dbReference type="InterPro" id="IPR024146">
    <property type="entry name" value="Claspin"/>
</dbReference>
<name>A0A9P4K5A8_9PLEO</name>
<feature type="compositionally biased region" description="Basic and acidic residues" evidence="4">
    <location>
        <begin position="1264"/>
        <end position="1281"/>
    </location>
</feature>
<reference evidence="7" key="1">
    <citation type="journal article" date="2020" name="Stud. Mycol.">
        <title>101 Dothideomycetes genomes: A test case for predicting lifestyles and emergence of pathogens.</title>
        <authorList>
            <person name="Haridas S."/>
            <person name="Albert R."/>
            <person name="Binder M."/>
            <person name="Bloem J."/>
            <person name="LaButti K."/>
            <person name="Salamov A."/>
            <person name="Andreopoulos B."/>
            <person name="Baker S."/>
            <person name="Barry K."/>
            <person name="Bills G."/>
            <person name="Bluhm B."/>
            <person name="Cannon C."/>
            <person name="Castanera R."/>
            <person name="Culley D."/>
            <person name="Daum C."/>
            <person name="Ezra D."/>
            <person name="Gonzalez J."/>
            <person name="Henrissat B."/>
            <person name="Kuo A."/>
            <person name="Liang C."/>
            <person name="Lipzen A."/>
            <person name="Lutzoni F."/>
            <person name="Magnuson J."/>
            <person name="Mondo S."/>
            <person name="Nolan M."/>
            <person name="Ohm R."/>
            <person name="Pangilinan J."/>
            <person name="Park H.-J."/>
            <person name="Ramirez L."/>
            <person name="Alfaro M."/>
            <person name="Sun H."/>
            <person name="Tritt A."/>
            <person name="Yoshinaga Y."/>
            <person name="Zwiers L.-H."/>
            <person name="Turgeon B."/>
            <person name="Goodwin S."/>
            <person name="Spatafora J."/>
            <person name="Crous P."/>
            <person name="Grigoriev I."/>
        </authorList>
    </citation>
    <scope>NUCLEOTIDE SEQUENCE [LARGE SCALE GENOMIC DNA]</scope>
    <source>
        <strain evidence="7">CBS 304.66</strain>
    </source>
</reference>
<feature type="compositionally biased region" description="Basic and acidic residues" evidence="4">
    <location>
        <begin position="1109"/>
        <end position="1120"/>
    </location>
</feature>
<evidence type="ECO:0000256" key="1">
    <source>
        <dbReference type="ARBA" id="ARBA00004123"/>
    </source>
</evidence>
<feature type="compositionally biased region" description="Basic and acidic residues" evidence="4">
    <location>
        <begin position="258"/>
        <end position="268"/>
    </location>
</feature>
<feature type="compositionally biased region" description="Acidic residues" evidence="4">
    <location>
        <begin position="938"/>
        <end position="948"/>
    </location>
</feature>
<keyword evidence="3" id="KW-0539">Nucleus</keyword>
<proteinExistence type="predicted"/>
<dbReference type="InterPro" id="IPR018564">
    <property type="entry name" value="Repl_chkpnt_MRC1_dom"/>
</dbReference>
<feature type="compositionally biased region" description="Polar residues" evidence="4">
    <location>
        <begin position="163"/>
        <end position="178"/>
    </location>
</feature>
<evidence type="ECO:0000259" key="5">
    <source>
        <dbReference type="Pfam" id="PF09444"/>
    </source>
</evidence>
<feature type="region of interest" description="Disordered" evidence="4">
    <location>
        <begin position="916"/>
        <end position="955"/>
    </location>
</feature>
<evidence type="ECO:0000313" key="7">
    <source>
        <dbReference type="Proteomes" id="UP000800093"/>
    </source>
</evidence>
<feature type="compositionally biased region" description="Basic and acidic residues" evidence="4">
    <location>
        <begin position="187"/>
        <end position="200"/>
    </location>
</feature>
<feature type="domain" description="DNA replication checkpoint mediator MRC1" evidence="5">
    <location>
        <begin position="913"/>
        <end position="1050"/>
    </location>
</feature>
<dbReference type="Pfam" id="PF09444">
    <property type="entry name" value="MRC1"/>
    <property type="match status" value="1"/>
</dbReference>
<dbReference type="PANTHER" id="PTHR14396">
    <property type="entry name" value="CLASPIN"/>
    <property type="match status" value="1"/>
</dbReference>
<dbReference type="GO" id="GO:0010997">
    <property type="term" value="F:anaphase-promoting complex binding"/>
    <property type="evidence" value="ECO:0007669"/>
    <property type="project" value="TreeGrafter"/>
</dbReference>
<keyword evidence="7" id="KW-1185">Reference proteome</keyword>
<dbReference type="GO" id="GO:0033314">
    <property type="term" value="P:mitotic DNA replication checkpoint signaling"/>
    <property type="evidence" value="ECO:0007669"/>
    <property type="project" value="TreeGrafter"/>
</dbReference>
<feature type="region of interest" description="Disordered" evidence="4">
    <location>
        <begin position="1049"/>
        <end position="1136"/>
    </location>
</feature>
<protein>
    <recommendedName>
        <fullName evidence="5">DNA replication checkpoint mediator MRC1 domain-containing protein</fullName>
    </recommendedName>
</protein>
<feature type="region of interest" description="Disordered" evidence="4">
    <location>
        <begin position="989"/>
        <end position="1021"/>
    </location>
</feature>
<evidence type="ECO:0000256" key="2">
    <source>
        <dbReference type="ARBA" id="ARBA00022553"/>
    </source>
</evidence>